<accession>A0A0K2S152</accession>
<dbReference type="Pfam" id="PF20469">
    <property type="entry name" value="OLD-like_TOPRIM"/>
    <property type="match status" value="1"/>
</dbReference>
<evidence type="ECO:0000259" key="2">
    <source>
        <dbReference type="Pfam" id="PF20469"/>
    </source>
</evidence>
<feature type="domain" description="Endonuclease GajA/Old nuclease/RecF-like AAA" evidence="1">
    <location>
        <begin position="1"/>
        <end position="418"/>
    </location>
</feature>
<dbReference type="InterPro" id="IPR027417">
    <property type="entry name" value="P-loop_NTPase"/>
</dbReference>
<dbReference type="InterPro" id="IPR051396">
    <property type="entry name" value="Bact_Antivir_Def_Nuclease"/>
</dbReference>
<dbReference type="InterPro" id="IPR034139">
    <property type="entry name" value="TOPRIM_OLD"/>
</dbReference>
<dbReference type="Pfam" id="PF13175">
    <property type="entry name" value="AAA_15"/>
    <property type="match status" value="1"/>
</dbReference>
<organism evidence="3">
    <name type="scientific">Rothia mucilaginosa</name>
    <dbReference type="NCBI Taxonomy" id="43675"/>
    <lineage>
        <taxon>Bacteria</taxon>
        <taxon>Bacillati</taxon>
        <taxon>Actinomycetota</taxon>
        <taxon>Actinomycetes</taxon>
        <taxon>Micrococcales</taxon>
        <taxon>Micrococcaceae</taxon>
        <taxon>Rothia</taxon>
    </lineage>
</organism>
<dbReference type="AlphaFoldDB" id="A0A0K2S152"/>
<dbReference type="PANTHER" id="PTHR43581">
    <property type="entry name" value="ATP/GTP PHOSPHATASE"/>
    <property type="match status" value="1"/>
</dbReference>
<sequence length="706" mass="80529">MRIDSAKIRGYRLLEEADISFNNEGGATVIVGPNNCGKTSFVEIFYKFIESGNQNDFTVDDFSIAQRIKLQESATDIQEYFKEIEREGDLEENLKKKFIESLPEISLEVKFSYQDEDNIIPLYRLITNLDEEDNTARLACRYFVADSSKLFDEYKEYVLNRSGENDGLGCDILKFISRRKNTFKIEYAAIEEGAEYYKKTVPDCGVYKKVERSAVENAIKCHFIYAQNRFDDTTRDSMHGLSKVFYKYFRSLISKEQIDLNVLEGRVNKISEMHDVQYKSSFDAVIGSLKEIGYGESLPTPKVISDIEFENFMDNNVKVVYGDSSGDFSEGHNGLGYSKLIYIILQVSLFIENIKNMEPRPGVNVIFVEEPEAHLHPQMQEVFIRYIGEYIEKQLEKIEDNTGVSAHLVVTTHSSHIIAENGFTGIRYFSLINDSIDKKTIIKDLGVFSKNIDKYTLKFLRKYMELRPCDIFFADKSILIEGVTERILMPEMIKKVSDKAQENGGSRLDKEYISIIEVGGAHAMRFKELINFIGIPALIITDIDSSCMVSGKSQKCEPTQKNAFTLNPTLRSLYSDIKEKRENDESAQLYTDTLLSLKSEDKVAEGGNIRVSYQIPENGREPSGRSFEEAFIIANASTIHNQKATIKSGLTNKLREQKTDHDILMNSYMIATSISGKADFALDILMLDGWDVPKYIREGLEWLNKA</sequence>
<evidence type="ECO:0000313" key="3">
    <source>
        <dbReference type="EMBL" id="BAS20813.1"/>
    </source>
</evidence>
<feature type="domain" description="OLD protein-like TOPRIM" evidence="2">
    <location>
        <begin position="472"/>
        <end position="544"/>
    </location>
</feature>
<proteinExistence type="predicted"/>
<dbReference type="EMBL" id="AP014938">
    <property type="protein sequence ID" value="BAS20813.1"/>
    <property type="molecule type" value="Genomic_DNA"/>
</dbReference>
<gene>
    <name evidence="3" type="ORF">RM6536_1566</name>
</gene>
<dbReference type="Proteomes" id="UP000066203">
    <property type="component" value="Chromosome"/>
</dbReference>
<dbReference type="CDD" id="cd01026">
    <property type="entry name" value="TOPRIM_OLD"/>
    <property type="match status" value="1"/>
</dbReference>
<dbReference type="RefSeq" id="WP_060824717.1">
    <property type="nucleotide sequence ID" value="NZ_AP014938.1"/>
</dbReference>
<evidence type="ECO:0000259" key="1">
    <source>
        <dbReference type="Pfam" id="PF13175"/>
    </source>
</evidence>
<dbReference type="Gene3D" id="3.40.50.300">
    <property type="entry name" value="P-loop containing nucleotide triphosphate hydrolases"/>
    <property type="match status" value="1"/>
</dbReference>
<name>A0A0K2S152_9MICC</name>
<dbReference type="PATRIC" id="fig|43675.28.peg.1602"/>
<protein>
    <submittedName>
        <fullName evidence="3">Pathogenesis related protein</fullName>
    </submittedName>
</protein>
<evidence type="ECO:0000313" key="4">
    <source>
        <dbReference type="Proteomes" id="UP000066203"/>
    </source>
</evidence>
<dbReference type="PANTHER" id="PTHR43581:SF2">
    <property type="entry name" value="EXCINUCLEASE ATPASE SUBUNIT"/>
    <property type="match status" value="1"/>
</dbReference>
<reference evidence="4" key="1">
    <citation type="submission" date="2015-08" db="EMBL/GenBank/DDBJ databases">
        <title>Complete genome sequence of Rothia mucilaginosa strain NUM-Rm6536.</title>
        <authorList>
            <person name="Nambu T."/>
        </authorList>
    </citation>
    <scope>NUCLEOTIDE SEQUENCE [LARGE SCALE GENOMIC DNA]</scope>
    <source>
        <strain evidence="4">NUM-Rm6536</strain>
    </source>
</reference>
<dbReference type="SUPFAM" id="SSF52540">
    <property type="entry name" value="P-loop containing nucleoside triphosphate hydrolases"/>
    <property type="match status" value="1"/>
</dbReference>
<dbReference type="InterPro" id="IPR041685">
    <property type="entry name" value="AAA_GajA/Old/RecF-like"/>
</dbReference>